<reference evidence="6" key="2">
    <citation type="submission" date="2024-06" db="EMBL/GenBank/DDBJ databases">
        <authorList>
            <person name="Petrova K.O."/>
            <person name="Toshchakov S.V."/>
            <person name="Boltjanskaja Y.V."/>
            <person name="Kevbrin V.V."/>
        </authorList>
    </citation>
    <scope>NUCLEOTIDE SEQUENCE</scope>
    <source>
        <strain evidence="6">Z-710</strain>
    </source>
</reference>
<keyword evidence="1 2" id="KW-0807">Transducer</keyword>
<evidence type="ECO:0000256" key="1">
    <source>
        <dbReference type="ARBA" id="ARBA00023224"/>
    </source>
</evidence>
<feature type="coiled-coil region" evidence="3">
    <location>
        <begin position="390"/>
        <end position="434"/>
    </location>
</feature>
<evidence type="ECO:0000259" key="5">
    <source>
        <dbReference type="PROSITE" id="PS50111"/>
    </source>
</evidence>
<feature type="transmembrane region" description="Helical" evidence="4">
    <location>
        <begin position="137"/>
        <end position="156"/>
    </location>
</feature>
<dbReference type="GO" id="GO:0016020">
    <property type="term" value="C:membrane"/>
    <property type="evidence" value="ECO:0007669"/>
    <property type="project" value="InterPro"/>
</dbReference>
<organism evidence="6">
    <name type="scientific">Proteinivorax hydrogeniformans</name>
    <dbReference type="NCBI Taxonomy" id="1826727"/>
    <lineage>
        <taxon>Bacteria</taxon>
        <taxon>Bacillati</taxon>
        <taxon>Bacillota</taxon>
        <taxon>Clostridia</taxon>
        <taxon>Eubacteriales</taxon>
        <taxon>Proteinivoracaceae</taxon>
        <taxon>Proteinivorax</taxon>
    </lineage>
</organism>
<gene>
    <name evidence="6" type="ORF">PRVXH_000693</name>
</gene>
<reference evidence="6" key="1">
    <citation type="journal article" date="2018" name="Antonie Van Leeuwenhoek">
        <title>Proteinivorax hydrogeniformans sp. nov., an anaerobic, haloalkaliphilic bacterium fermenting proteinaceous compounds with high hydrogen production.</title>
        <authorList>
            <person name="Boltyanskaya Y."/>
            <person name="Detkova E."/>
            <person name="Pimenov N."/>
            <person name="Kevbrin V."/>
        </authorList>
    </citation>
    <scope>NUCLEOTIDE SEQUENCE</scope>
    <source>
        <strain evidence="6">Z-710</strain>
    </source>
</reference>
<dbReference type="InterPro" id="IPR004089">
    <property type="entry name" value="MCPsignal_dom"/>
</dbReference>
<feature type="transmembrane region" description="Helical" evidence="4">
    <location>
        <begin position="12"/>
        <end position="30"/>
    </location>
</feature>
<dbReference type="PANTHER" id="PTHR32089">
    <property type="entry name" value="METHYL-ACCEPTING CHEMOTAXIS PROTEIN MCPB"/>
    <property type="match status" value="1"/>
</dbReference>
<feature type="transmembrane region" description="Helical" evidence="4">
    <location>
        <begin position="107"/>
        <end position="125"/>
    </location>
</feature>
<evidence type="ECO:0000256" key="2">
    <source>
        <dbReference type="PROSITE-ProRule" id="PRU00284"/>
    </source>
</evidence>
<dbReference type="PROSITE" id="PS50111">
    <property type="entry name" value="CHEMOTAXIS_TRANSDUC_2"/>
    <property type="match status" value="1"/>
</dbReference>
<evidence type="ECO:0000256" key="3">
    <source>
        <dbReference type="SAM" id="Coils"/>
    </source>
</evidence>
<dbReference type="Gene3D" id="1.10.287.950">
    <property type="entry name" value="Methyl-accepting chemotaxis protein"/>
    <property type="match status" value="1"/>
</dbReference>
<accession>A0AAU8HVF3</accession>
<dbReference type="SUPFAM" id="SSF58104">
    <property type="entry name" value="Methyl-accepting chemotaxis protein (MCP) signaling domain"/>
    <property type="match status" value="1"/>
</dbReference>
<keyword evidence="4" id="KW-0472">Membrane</keyword>
<dbReference type="Pfam" id="PF00015">
    <property type="entry name" value="MCPsignal"/>
    <property type="match status" value="1"/>
</dbReference>
<dbReference type="AlphaFoldDB" id="A0AAU8HVF3"/>
<dbReference type="EMBL" id="CP159485">
    <property type="protein sequence ID" value="XCI29374.1"/>
    <property type="molecule type" value="Genomic_DNA"/>
</dbReference>
<sequence>MNKKFLEAANKSLMTLCFFTALLVSLTAFATDSVDFVVYILVGLSWASLAYSFFRFHKTPSDKYIKFILAFFFMGTHFYTTVTSENVLSFIFAFPLIGVFTVYGNKWLTAGVSAIVLAANVINALSGKFEQGEFLNVIIVIALTIFVQFVNTAIIGKSSKENGDYIAQMEKDKSKKDNIIASLVKTTNELTNSSQTLMTTVKETSLSIDEVSRVIEEIAKSSSVQAQDTEDGAKEAENLSDGLDQIVSATNTLNNITANTENLKNDGLDILKDLDVKTKQSNEAITLLKEMVENTNNSTEAITIASSSISQIAEQTNLLALNASIEAARAGEAGKGFAVVAEEIRKLAEESAKSAGEINKVMSALKESTDLTYENMENAVDIISSQTASIQETQTVFNNLAESIEDTKNKVNVLKSAETKMVEMKETIMDVLQNLTSIAQQNAASTEEVSSSVEQQAASMDGMTDISQNLDKLAKELKETADSF</sequence>
<proteinExistence type="predicted"/>
<protein>
    <submittedName>
        <fullName evidence="6">Methyl-accepting chemotaxis protein</fullName>
    </submittedName>
</protein>
<keyword evidence="3" id="KW-0175">Coiled coil</keyword>
<evidence type="ECO:0000313" key="6">
    <source>
        <dbReference type="EMBL" id="XCI29374.1"/>
    </source>
</evidence>
<keyword evidence="4" id="KW-0812">Transmembrane</keyword>
<feature type="domain" description="Methyl-accepting transducer" evidence="5">
    <location>
        <begin position="200"/>
        <end position="457"/>
    </location>
</feature>
<name>A0AAU8HVF3_9FIRM</name>
<dbReference type="GO" id="GO:0007165">
    <property type="term" value="P:signal transduction"/>
    <property type="evidence" value="ECO:0007669"/>
    <property type="project" value="UniProtKB-KW"/>
</dbReference>
<dbReference type="PANTHER" id="PTHR32089:SF112">
    <property type="entry name" value="LYSOZYME-LIKE PROTEIN-RELATED"/>
    <property type="match status" value="1"/>
</dbReference>
<feature type="transmembrane region" description="Helical" evidence="4">
    <location>
        <begin position="68"/>
        <end position="101"/>
    </location>
</feature>
<evidence type="ECO:0000256" key="4">
    <source>
        <dbReference type="SAM" id="Phobius"/>
    </source>
</evidence>
<dbReference type="RefSeq" id="WP_353893922.1">
    <property type="nucleotide sequence ID" value="NZ_CP159485.1"/>
</dbReference>
<dbReference type="SMART" id="SM00283">
    <property type="entry name" value="MA"/>
    <property type="match status" value="1"/>
</dbReference>
<feature type="transmembrane region" description="Helical" evidence="4">
    <location>
        <begin position="36"/>
        <end position="56"/>
    </location>
</feature>
<keyword evidence="4" id="KW-1133">Transmembrane helix</keyword>